<dbReference type="Proteomes" id="UP001567538">
    <property type="component" value="Unassembled WGS sequence"/>
</dbReference>
<protein>
    <submittedName>
        <fullName evidence="3">Early nodulin-75-like</fullName>
    </submittedName>
</protein>
<evidence type="ECO:0000313" key="3">
    <source>
        <dbReference type="EMBL" id="KAL1554096.1"/>
    </source>
</evidence>
<name>A0ABD1HGD5_SALDI</name>
<proteinExistence type="predicted"/>
<feature type="chain" id="PRO_5044850847" evidence="2">
    <location>
        <begin position="19"/>
        <end position="192"/>
    </location>
</feature>
<dbReference type="AlphaFoldDB" id="A0ABD1HGD5"/>
<keyword evidence="4" id="KW-1185">Reference proteome</keyword>
<feature type="region of interest" description="Disordered" evidence="1">
    <location>
        <begin position="149"/>
        <end position="177"/>
    </location>
</feature>
<feature type="region of interest" description="Disordered" evidence="1">
    <location>
        <begin position="87"/>
        <end position="108"/>
    </location>
</feature>
<feature type="region of interest" description="Disordered" evidence="1">
    <location>
        <begin position="32"/>
        <end position="53"/>
    </location>
</feature>
<organism evidence="3 4">
    <name type="scientific">Salvia divinorum</name>
    <name type="common">Maria pastora</name>
    <name type="synonym">Diviner's sage</name>
    <dbReference type="NCBI Taxonomy" id="28513"/>
    <lineage>
        <taxon>Eukaryota</taxon>
        <taxon>Viridiplantae</taxon>
        <taxon>Streptophyta</taxon>
        <taxon>Embryophyta</taxon>
        <taxon>Tracheophyta</taxon>
        <taxon>Spermatophyta</taxon>
        <taxon>Magnoliopsida</taxon>
        <taxon>eudicotyledons</taxon>
        <taxon>Gunneridae</taxon>
        <taxon>Pentapetalae</taxon>
        <taxon>asterids</taxon>
        <taxon>lamiids</taxon>
        <taxon>Lamiales</taxon>
        <taxon>Lamiaceae</taxon>
        <taxon>Nepetoideae</taxon>
        <taxon>Mentheae</taxon>
        <taxon>Salviinae</taxon>
        <taxon>Salvia</taxon>
        <taxon>Salvia subgen. Calosphace</taxon>
    </lineage>
</organism>
<comment type="caution">
    <text evidence="3">The sequence shown here is derived from an EMBL/GenBank/DDBJ whole genome shotgun (WGS) entry which is preliminary data.</text>
</comment>
<evidence type="ECO:0000313" key="4">
    <source>
        <dbReference type="Proteomes" id="UP001567538"/>
    </source>
</evidence>
<evidence type="ECO:0000256" key="2">
    <source>
        <dbReference type="SAM" id="SignalP"/>
    </source>
</evidence>
<evidence type="ECO:0000256" key="1">
    <source>
        <dbReference type="SAM" id="MobiDB-lite"/>
    </source>
</evidence>
<sequence>MSFLLLIFFCSLVINSQARTLTENRDHKLGGISRKQPLHYNGPAVPNPGKQNYGRDEHELAPPTHQVSDGGASVEEKELWKLKIYGRDKPKRAPPAPKEAPPTHQVSGGRVVALGNFGKEGGEVVPPPPHHAPPTHQVTGGGVVAQENYGKEGSHLAPPPPHHAPPTHQVSGGGEAEMEESWAAYVLLSASA</sequence>
<reference evidence="3 4" key="1">
    <citation type="submission" date="2024-06" db="EMBL/GenBank/DDBJ databases">
        <title>A chromosome level genome sequence of Diviner's sage (Salvia divinorum).</title>
        <authorList>
            <person name="Ford S.A."/>
            <person name="Ro D.-K."/>
            <person name="Ness R.W."/>
            <person name="Phillips M.A."/>
        </authorList>
    </citation>
    <scope>NUCLEOTIDE SEQUENCE [LARGE SCALE GENOMIC DNA]</scope>
    <source>
        <strain evidence="3">SAF-2024a</strain>
        <tissue evidence="3">Leaf</tissue>
    </source>
</reference>
<gene>
    <name evidence="3" type="ORF">AAHA92_14690</name>
</gene>
<keyword evidence="2" id="KW-0732">Signal</keyword>
<dbReference type="EMBL" id="JBEAFC010000006">
    <property type="protein sequence ID" value="KAL1554096.1"/>
    <property type="molecule type" value="Genomic_DNA"/>
</dbReference>
<accession>A0ABD1HGD5</accession>
<feature type="signal peptide" evidence="2">
    <location>
        <begin position="1"/>
        <end position="18"/>
    </location>
</feature>